<gene>
    <name evidence="1" type="ORF">HPLM_LOCUS15807</name>
</gene>
<name>A0A3P7WVE5_HAEPC</name>
<evidence type="ECO:0000313" key="1">
    <source>
        <dbReference type="EMBL" id="VDO57909.1"/>
    </source>
</evidence>
<dbReference type="EMBL" id="UZAF01019135">
    <property type="protein sequence ID" value="VDO57909.1"/>
    <property type="molecule type" value="Genomic_DNA"/>
</dbReference>
<organism evidence="1 2">
    <name type="scientific">Haemonchus placei</name>
    <name type="common">Barber's pole worm</name>
    <dbReference type="NCBI Taxonomy" id="6290"/>
    <lineage>
        <taxon>Eukaryota</taxon>
        <taxon>Metazoa</taxon>
        <taxon>Ecdysozoa</taxon>
        <taxon>Nematoda</taxon>
        <taxon>Chromadorea</taxon>
        <taxon>Rhabditida</taxon>
        <taxon>Rhabditina</taxon>
        <taxon>Rhabditomorpha</taxon>
        <taxon>Strongyloidea</taxon>
        <taxon>Trichostrongylidae</taxon>
        <taxon>Haemonchus</taxon>
    </lineage>
</organism>
<keyword evidence="2" id="KW-1185">Reference proteome</keyword>
<evidence type="ECO:0000313" key="2">
    <source>
        <dbReference type="Proteomes" id="UP000268014"/>
    </source>
</evidence>
<protein>
    <submittedName>
        <fullName evidence="1">Uncharacterized protein</fullName>
    </submittedName>
</protein>
<accession>A0A3P7WVE5</accession>
<reference evidence="1 2" key="1">
    <citation type="submission" date="2018-11" db="EMBL/GenBank/DDBJ databases">
        <authorList>
            <consortium name="Pathogen Informatics"/>
        </authorList>
    </citation>
    <scope>NUCLEOTIDE SEQUENCE [LARGE SCALE GENOMIC DNA]</scope>
    <source>
        <strain evidence="1 2">MHpl1</strain>
    </source>
</reference>
<dbReference type="AlphaFoldDB" id="A0A3P7WVE5"/>
<dbReference type="Proteomes" id="UP000268014">
    <property type="component" value="Unassembled WGS sequence"/>
</dbReference>
<proteinExistence type="predicted"/>
<sequence length="41" mass="4586">MYFLYTTGERGFAPKRALPALSECLCLHFPSLKNGTLRAVL</sequence>